<dbReference type="GO" id="GO:0005739">
    <property type="term" value="C:mitochondrion"/>
    <property type="evidence" value="ECO:0007669"/>
    <property type="project" value="TreeGrafter"/>
</dbReference>
<dbReference type="InterPro" id="IPR011765">
    <property type="entry name" value="Pept_M16_N"/>
</dbReference>
<dbReference type="InterPro" id="IPR011249">
    <property type="entry name" value="Metalloenz_LuxS/M16"/>
</dbReference>
<accession>A0A448WX21</accession>
<sequence>MLVSVENPNGAYKGLVRIVGLFDAGSRYEKDLESRGITHLLRRSCGLSTKELTQVNLTRHLNQMGASLRCATSREHLIFSIDAPSCFAHRAAQLLATTATQTLFFHWELKDVVYPLMEYDVEVLSRRRLDAPTFFLFLNLCLTVASELLHEAAFGTHPSGTGLGNSLYAPKSMLTWFTEDAISSFTSSYLRPDRLVLAVVGHHNGQELLQSTTKHIDLLDTNPSNTSKEHKEDSKPHGFVGGNIAYFFQVAYVWTIIKLINHLLLAWPTSGNKDLKNHLSLAVISRALSGSAGRISHTTTAYSGNRLNSSFGESPEIDSLAMASGLYESYTDHGIFGFAVTAKCGKALARRAQHCAKVIHKTLGDEEVLRGKALLKADLSIGFESSLSLANDLALQIARNESNTYLQPDQLLSSIEKLTTQDINQAMKKVLSSPKTAMSVVGSNTHLVPHRSILLSS</sequence>
<comment type="caution">
    <text evidence="3">The sequence shown here is derived from an EMBL/GenBank/DDBJ whole genome shotgun (WGS) entry which is preliminary data.</text>
</comment>
<dbReference type="EMBL" id="CAAALY010055991">
    <property type="protein sequence ID" value="VEL22351.1"/>
    <property type="molecule type" value="Genomic_DNA"/>
</dbReference>
<dbReference type="InterPro" id="IPR007863">
    <property type="entry name" value="Peptidase_M16_C"/>
</dbReference>
<dbReference type="SUPFAM" id="SSF63411">
    <property type="entry name" value="LuxS/MPP-like metallohydrolase"/>
    <property type="match status" value="2"/>
</dbReference>
<reference evidence="3" key="1">
    <citation type="submission" date="2018-11" db="EMBL/GenBank/DDBJ databases">
        <authorList>
            <consortium name="Pathogen Informatics"/>
        </authorList>
    </citation>
    <scope>NUCLEOTIDE SEQUENCE</scope>
</reference>
<evidence type="ECO:0000313" key="4">
    <source>
        <dbReference type="Proteomes" id="UP000784294"/>
    </source>
</evidence>
<proteinExistence type="predicted"/>
<dbReference type="AlphaFoldDB" id="A0A448WX21"/>
<dbReference type="InterPro" id="IPR050361">
    <property type="entry name" value="MPP/UQCRC_Complex"/>
</dbReference>
<dbReference type="PANTHER" id="PTHR11851">
    <property type="entry name" value="METALLOPROTEASE"/>
    <property type="match status" value="1"/>
</dbReference>
<dbReference type="Proteomes" id="UP000784294">
    <property type="component" value="Unassembled WGS sequence"/>
</dbReference>
<name>A0A448WX21_9PLAT</name>
<organism evidence="3 4">
    <name type="scientific">Protopolystoma xenopodis</name>
    <dbReference type="NCBI Taxonomy" id="117903"/>
    <lineage>
        <taxon>Eukaryota</taxon>
        <taxon>Metazoa</taxon>
        <taxon>Spiralia</taxon>
        <taxon>Lophotrochozoa</taxon>
        <taxon>Platyhelminthes</taxon>
        <taxon>Monogenea</taxon>
        <taxon>Polyopisthocotylea</taxon>
        <taxon>Polystomatidea</taxon>
        <taxon>Polystomatidae</taxon>
        <taxon>Protopolystoma</taxon>
    </lineage>
</organism>
<dbReference type="Gene3D" id="3.30.830.10">
    <property type="entry name" value="Metalloenzyme, LuxS/M16 peptidase-like"/>
    <property type="match status" value="2"/>
</dbReference>
<evidence type="ECO:0000259" key="2">
    <source>
        <dbReference type="Pfam" id="PF05193"/>
    </source>
</evidence>
<feature type="domain" description="Peptidase M16 C-terminal" evidence="2">
    <location>
        <begin position="177"/>
        <end position="363"/>
    </location>
</feature>
<dbReference type="OrthoDB" id="6369905at2759"/>
<protein>
    <recommendedName>
        <fullName evidence="5">Peptidase M16 N-terminal domain-containing protein</fullName>
    </recommendedName>
</protein>
<dbReference type="Pfam" id="PF05193">
    <property type="entry name" value="Peptidase_M16_C"/>
    <property type="match status" value="1"/>
</dbReference>
<gene>
    <name evidence="3" type="ORF">PXEA_LOCUS15791</name>
</gene>
<dbReference type="PANTHER" id="PTHR11851:SF226">
    <property type="entry name" value="CYTOCHROME B-C1 COMPLEX SUBUNIT 2, MITOCHONDRIAL"/>
    <property type="match status" value="1"/>
</dbReference>
<keyword evidence="4" id="KW-1185">Reference proteome</keyword>
<evidence type="ECO:0000313" key="3">
    <source>
        <dbReference type="EMBL" id="VEL22351.1"/>
    </source>
</evidence>
<dbReference type="Pfam" id="PF00675">
    <property type="entry name" value="Peptidase_M16"/>
    <property type="match status" value="1"/>
</dbReference>
<evidence type="ECO:0000259" key="1">
    <source>
        <dbReference type="Pfam" id="PF00675"/>
    </source>
</evidence>
<feature type="domain" description="Peptidase M16 N-terminal" evidence="1">
    <location>
        <begin position="22"/>
        <end position="112"/>
    </location>
</feature>
<dbReference type="GO" id="GO:0046872">
    <property type="term" value="F:metal ion binding"/>
    <property type="evidence" value="ECO:0007669"/>
    <property type="project" value="InterPro"/>
</dbReference>
<evidence type="ECO:0008006" key="5">
    <source>
        <dbReference type="Google" id="ProtNLM"/>
    </source>
</evidence>